<feature type="repeat" description="ANK" evidence="2">
    <location>
        <begin position="804"/>
        <end position="836"/>
    </location>
</feature>
<dbReference type="PANTHER" id="PTHR10039">
    <property type="entry name" value="AMELOGENIN"/>
    <property type="match status" value="1"/>
</dbReference>
<evidence type="ECO:0000256" key="3">
    <source>
        <dbReference type="SAM" id="MobiDB-lite"/>
    </source>
</evidence>
<feature type="repeat" description="ANK" evidence="2">
    <location>
        <begin position="959"/>
        <end position="991"/>
    </location>
</feature>
<dbReference type="Pfam" id="PF00023">
    <property type="entry name" value="Ank"/>
    <property type="match status" value="1"/>
</dbReference>
<name>A0AAN6PKB9_9PEZI</name>
<protein>
    <recommendedName>
        <fullName evidence="8">NWD NACHT-NTPase N-terminal domain-containing protein</fullName>
    </recommendedName>
</protein>
<feature type="region of interest" description="Disordered" evidence="3">
    <location>
        <begin position="1015"/>
        <end position="1038"/>
    </location>
</feature>
<dbReference type="InterPro" id="IPR056884">
    <property type="entry name" value="NPHP3-like_N"/>
</dbReference>
<dbReference type="Proteomes" id="UP001303115">
    <property type="component" value="Unassembled WGS sequence"/>
</dbReference>
<dbReference type="Gene3D" id="1.25.40.20">
    <property type="entry name" value="Ankyrin repeat-containing domain"/>
    <property type="match status" value="2"/>
</dbReference>
<evidence type="ECO:0000256" key="1">
    <source>
        <dbReference type="ARBA" id="ARBA00022737"/>
    </source>
</evidence>
<dbReference type="Pfam" id="PF24883">
    <property type="entry name" value="NPHP3_N"/>
    <property type="match status" value="1"/>
</dbReference>
<evidence type="ECO:0000313" key="7">
    <source>
        <dbReference type="Proteomes" id="UP001303115"/>
    </source>
</evidence>
<dbReference type="InterPro" id="IPR031359">
    <property type="entry name" value="NACHT_N"/>
</dbReference>
<accession>A0AAN6PKB9</accession>
<feature type="repeat" description="ANK" evidence="2">
    <location>
        <begin position="889"/>
        <end position="922"/>
    </location>
</feature>
<dbReference type="InterPro" id="IPR036770">
    <property type="entry name" value="Ankyrin_rpt-contain_sf"/>
</dbReference>
<dbReference type="InterPro" id="IPR027417">
    <property type="entry name" value="P-loop_NTPase"/>
</dbReference>
<feature type="domain" description="NWD NACHT-NTPase N-terminal" evidence="4">
    <location>
        <begin position="37"/>
        <end position="217"/>
    </location>
</feature>
<keyword evidence="2" id="KW-0040">ANK repeat</keyword>
<evidence type="ECO:0000259" key="5">
    <source>
        <dbReference type="Pfam" id="PF24883"/>
    </source>
</evidence>
<sequence>MGLPRSSAQAAADSEDLWETAAAALGDDLKSAVEPGHADRRHVLEGVLFEATQKQKQCLEKRWKLKNRKGDVIILRDVFEKIITCANSFKGIGDSIANMGPGWAAIPWALVGVLLKVVVADNEAFAAMVEGLEKATKVISRYSIFEAVYLRNETAGTHQLRTSLVALYASVLTFLGESYRHFAKNTAKRFIKAFVSDSGVDDLLDDIAVKQAEVDRDALLVATETLQSTAQDIRGLSTHSTSVTSQLTLLETHLERIQQSQVVVGDFRALRNAISAMARPVQRVIANVPFTTDNLDVERRKAMLDWLSPVPYKLQHWSAVVDYELEEAEKHPASVPVAYFYCSRNTAEPERSDPVEILRCIARQLCGDDLSKPVPEQLRHVHEFLGAPSAGTANLPLDRTIQLILDLMKDNPATIIIDALDECDPGTRHQLFEALDEIVAKSENIAKIFLTSRNDGDIVCRLASTPNIYIDAQKNGSDIRRFIVTELEHVINKKQLLRGQVSHTLKQQITATLTDELGHLPKSLADLYAIAFHQVLGLGAESSKLATKALQILLVAFRPLSWAEFLYLLALSDDGLQPVISQDEVLHVTCNFIEADPNIDRVAFPHLSAREYLETRPEFDRASLHIAASRICLNGIQYPEPPGSGEPEMGFTYATLYLGSHLAKLSTTERPKVNLLERFLFLDPGFFARYAENIRRIMNCPRWYSYDVSQIPTMVVFVSADPLSMICLFGLEELLPRAVAQWSIEALYQPRLLGQSKAACLSSAPAAERLHRRSCLEAAVMLRHGSLLREMHTLGVSIDTYNDRGETPLHVACSQGLDDMIRLLVSLGADPNQMTRYPQERARAAPHFRNCFNGANMFRDPILRPFSSLGFRPGNAEGMPPSSFGAEKELQYPIHLAISLGKSIASVRALAEHGADPNARTSSGATALELCFEMGDGREEIVGFLLARGADPNAGVSMGRTTLLHIAAAVGLDRVVTLLIASGGDPARRDSFGRTPWDNATRYGHAAVLEALAAAGGGRPPERSMHSMLGDDGDESSEDFEDHYYYPGEFIHH</sequence>
<dbReference type="PROSITE" id="PS50088">
    <property type="entry name" value="ANK_REPEAT"/>
    <property type="match status" value="3"/>
</dbReference>
<comment type="caution">
    <text evidence="6">The sequence shown here is derived from an EMBL/GenBank/DDBJ whole genome shotgun (WGS) entry which is preliminary data.</text>
</comment>
<evidence type="ECO:0008006" key="8">
    <source>
        <dbReference type="Google" id="ProtNLM"/>
    </source>
</evidence>
<dbReference type="Gene3D" id="3.40.50.300">
    <property type="entry name" value="P-loop containing nucleotide triphosphate hydrolases"/>
    <property type="match status" value="1"/>
</dbReference>
<evidence type="ECO:0000259" key="4">
    <source>
        <dbReference type="Pfam" id="PF17100"/>
    </source>
</evidence>
<keyword evidence="7" id="KW-1185">Reference proteome</keyword>
<dbReference type="PANTHER" id="PTHR10039:SF16">
    <property type="entry name" value="GPI INOSITOL-DEACYLASE"/>
    <property type="match status" value="1"/>
</dbReference>
<dbReference type="Pfam" id="PF17100">
    <property type="entry name" value="NACHT_N"/>
    <property type="match status" value="1"/>
</dbReference>
<reference evidence="7" key="1">
    <citation type="journal article" date="2023" name="Mol. Phylogenet. Evol.">
        <title>Genome-scale phylogeny and comparative genomics of the fungal order Sordariales.</title>
        <authorList>
            <person name="Hensen N."/>
            <person name="Bonometti L."/>
            <person name="Westerberg I."/>
            <person name="Brannstrom I.O."/>
            <person name="Guillou S."/>
            <person name="Cros-Aarteil S."/>
            <person name="Calhoun S."/>
            <person name="Haridas S."/>
            <person name="Kuo A."/>
            <person name="Mondo S."/>
            <person name="Pangilinan J."/>
            <person name="Riley R."/>
            <person name="LaButti K."/>
            <person name="Andreopoulos B."/>
            <person name="Lipzen A."/>
            <person name="Chen C."/>
            <person name="Yan M."/>
            <person name="Daum C."/>
            <person name="Ng V."/>
            <person name="Clum A."/>
            <person name="Steindorff A."/>
            <person name="Ohm R.A."/>
            <person name="Martin F."/>
            <person name="Silar P."/>
            <person name="Natvig D.O."/>
            <person name="Lalanne C."/>
            <person name="Gautier V."/>
            <person name="Ament-Velasquez S.L."/>
            <person name="Kruys A."/>
            <person name="Hutchinson M.I."/>
            <person name="Powell A.J."/>
            <person name="Barry K."/>
            <person name="Miller A.N."/>
            <person name="Grigoriev I.V."/>
            <person name="Debuchy R."/>
            <person name="Gladieux P."/>
            <person name="Hiltunen Thoren M."/>
            <person name="Johannesson H."/>
        </authorList>
    </citation>
    <scope>NUCLEOTIDE SEQUENCE [LARGE SCALE GENOMIC DNA]</scope>
    <source>
        <strain evidence="7">CBS 284.82</strain>
    </source>
</reference>
<dbReference type="Pfam" id="PF12796">
    <property type="entry name" value="Ank_2"/>
    <property type="match status" value="1"/>
</dbReference>
<dbReference type="InterPro" id="IPR002110">
    <property type="entry name" value="Ankyrin_rpt"/>
</dbReference>
<keyword evidence="1" id="KW-0677">Repeat</keyword>
<dbReference type="SMART" id="SM00248">
    <property type="entry name" value="ANK"/>
    <property type="match status" value="6"/>
</dbReference>
<gene>
    <name evidence="6" type="ORF">C8A01DRAFT_33415</name>
</gene>
<feature type="domain" description="Nephrocystin 3-like N-terminal" evidence="5">
    <location>
        <begin position="319"/>
        <end position="453"/>
    </location>
</feature>
<organism evidence="6 7">
    <name type="scientific">Parachaetomium inaequale</name>
    <dbReference type="NCBI Taxonomy" id="2588326"/>
    <lineage>
        <taxon>Eukaryota</taxon>
        <taxon>Fungi</taxon>
        <taxon>Dikarya</taxon>
        <taxon>Ascomycota</taxon>
        <taxon>Pezizomycotina</taxon>
        <taxon>Sordariomycetes</taxon>
        <taxon>Sordariomycetidae</taxon>
        <taxon>Sordariales</taxon>
        <taxon>Chaetomiaceae</taxon>
        <taxon>Parachaetomium</taxon>
    </lineage>
</organism>
<dbReference type="PROSITE" id="PS50297">
    <property type="entry name" value="ANK_REP_REGION"/>
    <property type="match status" value="1"/>
</dbReference>
<dbReference type="EMBL" id="MU854340">
    <property type="protein sequence ID" value="KAK4042476.1"/>
    <property type="molecule type" value="Genomic_DNA"/>
</dbReference>
<dbReference type="PRINTS" id="PR01415">
    <property type="entry name" value="ANKYRIN"/>
</dbReference>
<evidence type="ECO:0000256" key="2">
    <source>
        <dbReference type="PROSITE-ProRule" id="PRU00023"/>
    </source>
</evidence>
<evidence type="ECO:0000313" key="6">
    <source>
        <dbReference type="EMBL" id="KAK4042476.1"/>
    </source>
</evidence>
<proteinExistence type="predicted"/>
<dbReference type="AlphaFoldDB" id="A0AAN6PKB9"/>
<dbReference type="SUPFAM" id="SSF48403">
    <property type="entry name" value="Ankyrin repeat"/>
    <property type="match status" value="1"/>
</dbReference>